<dbReference type="AlphaFoldDB" id="A0AA38LWE0"/>
<feature type="domain" description="ZZ-type" evidence="6">
    <location>
        <begin position="479"/>
        <end position="531"/>
    </location>
</feature>
<keyword evidence="1" id="KW-0479">Metal-binding</keyword>
<evidence type="ECO:0000259" key="7">
    <source>
        <dbReference type="PROSITE" id="PS51745"/>
    </source>
</evidence>
<dbReference type="GO" id="GO:0005080">
    <property type="term" value="F:protein kinase C binding"/>
    <property type="evidence" value="ECO:0007669"/>
    <property type="project" value="TreeGrafter"/>
</dbReference>
<feature type="compositionally biased region" description="Low complexity" evidence="5">
    <location>
        <begin position="138"/>
        <end position="156"/>
    </location>
</feature>
<dbReference type="Gene3D" id="3.30.60.90">
    <property type="match status" value="3"/>
</dbReference>
<feature type="domain" description="PB1" evidence="7">
    <location>
        <begin position="11"/>
        <end position="96"/>
    </location>
</feature>
<evidence type="ECO:0000313" key="8">
    <source>
        <dbReference type="EMBL" id="KAI9636496.1"/>
    </source>
</evidence>
<dbReference type="GO" id="GO:0070530">
    <property type="term" value="F:K63-linked polyubiquitin modification-dependent protein binding"/>
    <property type="evidence" value="ECO:0007669"/>
    <property type="project" value="TreeGrafter"/>
</dbReference>
<evidence type="ECO:0000256" key="1">
    <source>
        <dbReference type="ARBA" id="ARBA00022723"/>
    </source>
</evidence>
<dbReference type="PANTHER" id="PTHR15090:SF0">
    <property type="entry name" value="SEQUESTOSOME-1"/>
    <property type="match status" value="1"/>
</dbReference>
<dbReference type="InterPro" id="IPR000433">
    <property type="entry name" value="Znf_ZZ"/>
</dbReference>
<dbReference type="SUPFAM" id="SSF57850">
    <property type="entry name" value="RING/U-box"/>
    <property type="match status" value="4"/>
</dbReference>
<dbReference type="InterPro" id="IPR052260">
    <property type="entry name" value="Autophagy_Rcpt_SigReg"/>
</dbReference>
<dbReference type="SUPFAM" id="SSF54277">
    <property type="entry name" value="CAD &amp; PB1 domains"/>
    <property type="match status" value="1"/>
</dbReference>
<gene>
    <name evidence="8" type="ORF">MKK02DRAFT_25848</name>
</gene>
<evidence type="ECO:0000256" key="5">
    <source>
        <dbReference type="SAM" id="MobiDB-lite"/>
    </source>
</evidence>
<dbReference type="Gene3D" id="3.10.20.90">
    <property type="entry name" value="Phosphatidylinositol 3-kinase Catalytic Subunit, Chain A, domain 1"/>
    <property type="match status" value="1"/>
</dbReference>
<sequence length="836" mass="91387">MSGICDRPNRPLTIKCEYDSTTRRVVFPSAAACRLDTVRARIEECFHLSALSFALTYADDDGEDFTVRTEADLTEAILYFASGDDDASLRSGSGSQQKIVLRLEVVVDYDGPSLSDTSSLRSFESGSGTDTGTEEDSASQSGSSWRSSSYYSHTPSGAAGRDLEDVDEEDLEERMTVMGLGDLGEGGSARRPLDPGPSSHMTQSELGSRWLREQEALARRNGGIARGKMRRRDDEDEDDSDKEMGDLNLIRDAKGKYYYAYGSDASSSATDDYTGTRSALSLPPRPDIPVTGLAIEPGAPPVLAPDCSACGTRLDYMRYVCTTCGEGDLWKENAPARLPPLRPGALSEADESAFSDSTEGPAGSYTEYDPRPRSRSTATGGSMEAVSGGLLTPPRSPLAEAADRTAIPTGYELCPACIEEHGIAHAKAASRAAKLERAAGTGRSRRLARHAFREKIWGLEGWTDIGMYAHKAELMAEYNEDVECTICHTHLTRSRFRCVSCTKFDMCKSCYQRVGEIHPAHAFLSLPDQVFNAADLDIASRIPVASETARPVRHPGAFCNNCLQDIVGPRFHCAVCPAWSDIRDLCIQCEAISAASGGHTPDHIMMKIPIPIAATQVEAVSRRARERWLEDSAAAAPRPASPTNETVYAAVTASRVDALDHRCRCRGCNQWILGKRFQCANCPSEPESYSLCSVCEPRSYRLHNPLHVFFKFDRPLHIPLSSPHPFLPILLRNRAGDIPPGITLNPRDPSAYLQHVLHRETLCDIHSDQIRGVWLRCAHCAAGFDICLEAEAAAEHDPAHVFVVFKARVDMGKFRDLANLGGDRPKALLNQVVYTS</sequence>
<evidence type="ECO:0000256" key="2">
    <source>
        <dbReference type="ARBA" id="ARBA00022771"/>
    </source>
</evidence>
<dbReference type="GeneID" id="77726304"/>
<dbReference type="GO" id="GO:0035973">
    <property type="term" value="P:aggrephagy"/>
    <property type="evidence" value="ECO:0007669"/>
    <property type="project" value="TreeGrafter"/>
</dbReference>
<evidence type="ECO:0008006" key="10">
    <source>
        <dbReference type="Google" id="ProtNLM"/>
    </source>
</evidence>
<keyword evidence="2 4" id="KW-0863">Zinc-finger</keyword>
<dbReference type="Pfam" id="PF00569">
    <property type="entry name" value="ZZ"/>
    <property type="match status" value="1"/>
</dbReference>
<reference evidence="8" key="1">
    <citation type="journal article" date="2022" name="G3 (Bethesda)">
        <title>High quality genome of the basidiomycete yeast Dioszegia hungarica PDD-24b-2 isolated from cloud water.</title>
        <authorList>
            <person name="Jarrige D."/>
            <person name="Haridas S."/>
            <person name="Bleykasten-Grosshans C."/>
            <person name="Joly M."/>
            <person name="Nadalig T."/>
            <person name="Sancelme M."/>
            <person name="Vuilleumier S."/>
            <person name="Grigoriev I.V."/>
            <person name="Amato P."/>
            <person name="Bringel F."/>
        </authorList>
    </citation>
    <scope>NUCLEOTIDE SEQUENCE</scope>
    <source>
        <strain evidence="8">PDD-24b-2</strain>
    </source>
</reference>
<dbReference type="GO" id="GO:0007032">
    <property type="term" value="P:endosome organization"/>
    <property type="evidence" value="ECO:0007669"/>
    <property type="project" value="TreeGrafter"/>
</dbReference>
<evidence type="ECO:0000256" key="4">
    <source>
        <dbReference type="PROSITE-ProRule" id="PRU00228"/>
    </source>
</evidence>
<dbReference type="GO" id="GO:0000423">
    <property type="term" value="P:mitophagy"/>
    <property type="evidence" value="ECO:0007669"/>
    <property type="project" value="TreeGrafter"/>
</dbReference>
<dbReference type="PROSITE" id="PS50135">
    <property type="entry name" value="ZF_ZZ_2"/>
    <property type="match status" value="2"/>
</dbReference>
<keyword evidence="9" id="KW-1185">Reference proteome</keyword>
<dbReference type="SMART" id="SM00666">
    <property type="entry name" value="PB1"/>
    <property type="match status" value="1"/>
</dbReference>
<dbReference type="GO" id="GO:0044753">
    <property type="term" value="C:amphisome"/>
    <property type="evidence" value="ECO:0007669"/>
    <property type="project" value="TreeGrafter"/>
</dbReference>
<feature type="compositionally biased region" description="Polar residues" evidence="5">
    <location>
        <begin position="114"/>
        <end position="131"/>
    </location>
</feature>
<dbReference type="EMBL" id="JAKWFO010000005">
    <property type="protein sequence ID" value="KAI9636496.1"/>
    <property type="molecule type" value="Genomic_DNA"/>
</dbReference>
<dbReference type="RefSeq" id="XP_052946273.1">
    <property type="nucleotide sequence ID" value="XM_053087103.1"/>
</dbReference>
<dbReference type="InterPro" id="IPR053793">
    <property type="entry name" value="PB1-like"/>
</dbReference>
<evidence type="ECO:0000259" key="6">
    <source>
        <dbReference type="PROSITE" id="PS50135"/>
    </source>
</evidence>
<name>A0AA38LWE0_9TREE</name>
<feature type="region of interest" description="Disordered" evidence="5">
    <location>
        <begin position="332"/>
        <end position="396"/>
    </location>
</feature>
<comment type="caution">
    <text evidence="8">The sequence shown here is derived from an EMBL/GenBank/DDBJ whole genome shotgun (WGS) entry which is preliminary data.</text>
</comment>
<accession>A0AA38LWE0</accession>
<dbReference type="Pfam" id="PF00564">
    <property type="entry name" value="PB1"/>
    <property type="match status" value="1"/>
</dbReference>
<feature type="domain" description="ZZ-type" evidence="6">
    <location>
        <begin position="554"/>
        <end position="613"/>
    </location>
</feature>
<evidence type="ECO:0000313" key="9">
    <source>
        <dbReference type="Proteomes" id="UP001164286"/>
    </source>
</evidence>
<dbReference type="SMART" id="SM00291">
    <property type="entry name" value="ZnF_ZZ"/>
    <property type="match status" value="4"/>
</dbReference>
<dbReference type="GO" id="GO:0016235">
    <property type="term" value="C:aggresome"/>
    <property type="evidence" value="ECO:0007669"/>
    <property type="project" value="TreeGrafter"/>
</dbReference>
<feature type="region of interest" description="Disordered" evidence="5">
    <location>
        <begin position="113"/>
        <end position="245"/>
    </location>
</feature>
<dbReference type="InterPro" id="IPR000270">
    <property type="entry name" value="PB1_dom"/>
</dbReference>
<proteinExistence type="predicted"/>
<protein>
    <recommendedName>
        <fullName evidence="10">ZZ-type domain-containing protein</fullName>
    </recommendedName>
</protein>
<evidence type="ECO:0000256" key="3">
    <source>
        <dbReference type="ARBA" id="ARBA00022833"/>
    </source>
</evidence>
<keyword evidence="3" id="KW-0862">Zinc</keyword>
<organism evidence="8 9">
    <name type="scientific">Dioszegia hungarica</name>
    <dbReference type="NCBI Taxonomy" id="4972"/>
    <lineage>
        <taxon>Eukaryota</taxon>
        <taxon>Fungi</taxon>
        <taxon>Dikarya</taxon>
        <taxon>Basidiomycota</taxon>
        <taxon>Agaricomycotina</taxon>
        <taxon>Tremellomycetes</taxon>
        <taxon>Tremellales</taxon>
        <taxon>Bulleribasidiaceae</taxon>
        <taxon>Dioszegia</taxon>
    </lineage>
</organism>
<dbReference type="GO" id="GO:0008270">
    <property type="term" value="F:zinc ion binding"/>
    <property type="evidence" value="ECO:0007669"/>
    <property type="project" value="UniProtKB-KW"/>
</dbReference>
<dbReference type="PANTHER" id="PTHR15090">
    <property type="entry name" value="SEQUESTOSOME 1-RELATED"/>
    <property type="match status" value="1"/>
</dbReference>
<dbReference type="PROSITE" id="PS51745">
    <property type="entry name" value="PB1"/>
    <property type="match status" value="1"/>
</dbReference>
<dbReference type="CDD" id="cd02249">
    <property type="entry name" value="ZZ"/>
    <property type="match status" value="1"/>
</dbReference>
<dbReference type="CDD" id="cd02340">
    <property type="entry name" value="ZZ_NBR1_like"/>
    <property type="match status" value="1"/>
</dbReference>
<dbReference type="InterPro" id="IPR043145">
    <property type="entry name" value="Znf_ZZ_sf"/>
</dbReference>
<dbReference type="Proteomes" id="UP001164286">
    <property type="component" value="Unassembled WGS sequence"/>
</dbReference>